<keyword evidence="3" id="KW-1185">Reference proteome</keyword>
<gene>
    <name evidence="2" type="ORF">SY1_02300</name>
</gene>
<evidence type="ECO:0000313" key="2">
    <source>
        <dbReference type="EMBL" id="CBL27756.1"/>
    </source>
</evidence>
<reference evidence="2 3" key="2">
    <citation type="submission" date="2010-03" db="EMBL/GenBank/DDBJ databases">
        <authorList>
            <person name="Pajon A."/>
        </authorList>
    </citation>
    <scope>NUCLEOTIDE SEQUENCE [LARGE SCALE GENOMIC DNA]</scope>
    <source>
        <strain evidence="2 3">SGP1</strain>
    </source>
</reference>
<dbReference type="Pfam" id="PF08937">
    <property type="entry name" value="ThsB_TIR"/>
    <property type="match status" value="1"/>
</dbReference>
<protein>
    <submittedName>
        <fullName evidence="2">MTH538 TIR-like domain (DUF1863)</fullName>
    </submittedName>
</protein>
<evidence type="ECO:0000259" key="1">
    <source>
        <dbReference type="Pfam" id="PF08937"/>
    </source>
</evidence>
<dbReference type="EMBL" id="FP929056">
    <property type="protein sequence ID" value="CBL27756.1"/>
    <property type="molecule type" value="Genomic_DNA"/>
</dbReference>
<reference evidence="3" key="1">
    <citation type="submission" date="2010-03" db="EMBL/GenBank/DDBJ databases">
        <title>The genome sequence of Synergistetes sp. SGP1.</title>
        <authorList>
            <consortium name="metaHIT consortium -- http://www.metahit.eu/"/>
            <person name="Pajon A."/>
            <person name="Turner K."/>
            <person name="Parkhill J."/>
            <person name="Wade W."/>
            <person name="Vartoukian S."/>
        </authorList>
    </citation>
    <scope>NUCLEOTIDE SEQUENCE [LARGE SCALE GENOMIC DNA]</scope>
    <source>
        <strain evidence="3">SGP1</strain>
    </source>
</reference>
<dbReference type="KEGG" id="sbr:SY1_02300"/>
<dbReference type="SUPFAM" id="SSF52206">
    <property type="entry name" value="Hypothetical protein MTH538"/>
    <property type="match status" value="1"/>
</dbReference>
<dbReference type="InterPro" id="IPR036490">
    <property type="entry name" value="ThsB_TIR-like_sf"/>
</dbReference>
<name>A0AB94IVI0_9BACT</name>
<sequence>MTKVKEKVFYSFYYKQDVMRVQNIRQMGVLEGNEPVEPNKWEEIKKKGDDAVRKWIDEEIARCSCVIVLIGAETASRKWVKYEIKRAWNANRGLMAIYIHNLSPVNDSLASKGLQGQNPLCSFWLRSDEQVLELYTVAPVKNPSEWDAYDEIHENLNCWVQEAIDVRKKYARYTCVPTTVKRIFGKSLEH</sequence>
<dbReference type="Proteomes" id="UP000008957">
    <property type="component" value="Chromosome"/>
</dbReference>
<accession>A0AB94IVI0</accession>
<dbReference type="Gene3D" id="3.40.50.9200">
    <property type="entry name" value="Hypothetical protein MTH538"/>
    <property type="match status" value="1"/>
</dbReference>
<evidence type="ECO:0000313" key="3">
    <source>
        <dbReference type="Proteomes" id="UP000008957"/>
    </source>
</evidence>
<dbReference type="InterPro" id="IPR015032">
    <property type="entry name" value="ThsB__TIR-like_domain"/>
</dbReference>
<feature type="domain" description="Thoeris protein ThsB TIR-like" evidence="1">
    <location>
        <begin position="9"/>
        <end position="102"/>
    </location>
</feature>
<organism evidence="2 3">
    <name type="scientific">Fretibacterium fastidiosum</name>
    <dbReference type="NCBI Taxonomy" id="651822"/>
    <lineage>
        <taxon>Bacteria</taxon>
        <taxon>Thermotogati</taxon>
        <taxon>Synergistota</taxon>
        <taxon>Synergistia</taxon>
        <taxon>Synergistales</taxon>
        <taxon>Aminobacteriaceae</taxon>
        <taxon>Fretibacterium</taxon>
    </lineage>
</organism>
<dbReference type="RefSeq" id="WP_015555903.1">
    <property type="nucleotide sequence ID" value="NC_021038.1"/>
</dbReference>
<proteinExistence type="predicted"/>
<dbReference type="AlphaFoldDB" id="A0AB94IVI0"/>